<comment type="caution">
    <text evidence="1">The sequence shown here is derived from an EMBL/GenBank/DDBJ whole genome shotgun (WGS) entry which is preliminary data.</text>
</comment>
<proteinExistence type="predicted"/>
<dbReference type="AlphaFoldDB" id="A0A855X426"/>
<reference evidence="1 2" key="1">
    <citation type="journal article" date="2018" name="ISME J.">
        <title>A methanotrophic archaeon couples anaerobic oxidation of methane to Fe(III) reduction.</title>
        <authorList>
            <person name="Cai C."/>
            <person name="Leu A.O."/>
            <person name="Xie G.J."/>
            <person name="Guo J."/>
            <person name="Feng Y."/>
            <person name="Zhao J.X."/>
            <person name="Tyson G.W."/>
            <person name="Yuan Z."/>
            <person name="Hu S."/>
        </authorList>
    </citation>
    <scope>NUCLEOTIDE SEQUENCE [LARGE SCALE GENOMIC DNA]</scope>
    <source>
        <strain evidence="1">FeB_12</strain>
    </source>
</reference>
<evidence type="ECO:0000313" key="2">
    <source>
        <dbReference type="Proteomes" id="UP000250918"/>
    </source>
</evidence>
<accession>A0A855X426</accession>
<protein>
    <submittedName>
        <fullName evidence="1">Uncharacterized protein</fullName>
    </submittedName>
</protein>
<dbReference type="Proteomes" id="UP000250918">
    <property type="component" value="Unassembled WGS sequence"/>
</dbReference>
<gene>
    <name evidence="1" type="ORF">C3F09_05845</name>
</gene>
<name>A0A855X426_9BACT</name>
<organism evidence="1 2">
    <name type="scientific">candidate division GN15 bacterium</name>
    <dbReference type="NCBI Taxonomy" id="2072418"/>
    <lineage>
        <taxon>Bacteria</taxon>
        <taxon>candidate division GN15</taxon>
    </lineage>
</organism>
<dbReference type="EMBL" id="PQAP01000068">
    <property type="protein sequence ID" value="PWB72988.1"/>
    <property type="molecule type" value="Genomic_DNA"/>
</dbReference>
<dbReference type="Gene3D" id="3.20.20.370">
    <property type="entry name" value="Glycoside hydrolase/deacetylase"/>
    <property type="match status" value="1"/>
</dbReference>
<sequence length="481" mass="54140">MSAEKRTEYLWSQILLHLNLFFDRQTIATVDRSRILFGPYAAVTLERRPVIAIPNDIPYNMAAKDAYAAPFGETHLTLWNRLEIPPGDGWRALPDNAAPVWYVHASGTHLPAWNLFGNLFALLTSQEEREFATRDKHGRFAGGRSPRAERGLMEVPAFNEAVAALAAACVGLSHEGQAELSVRGLVKPPVVVLSHDCDILRGNDRWTQAIRFARIFLPLAHLRPPRIANLWWIARNYIRPDDFYFDNVLGMVNLERQFGFTSTFYLLNGTPGRYGARSGSWLLPKLIAAIPPGWSRGIHYNYDTFLDTIRFVQQMQELTDLLGGRPRFGRAHYLRFDMERSPEFLAAQGIKCDESAGFSDRIAYRCGIAGCFQPYDPATESAVNILELPMMIMEDALKLQYGDGAAAVFEQMLRHLGQIGGALTLNVHPGVFHNPEIPRMLGFYHRLLCLCRDLGVRGMAADDLIGTIPPEHRVRELIPVD</sequence>
<dbReference type="GO" id="GO:0005975">
    <property type="term" value="P:carbohydrate metabolic process"/>
    <property type="evidence" value="ECO:0007669"/>
    <property type="project" value="InterPro"/>
</dbReference>
<dbReference type="SUPFAM" id="SSF88713">
    <property type="entry name" value="Glycoside hydrolase/deacetylase"/>
    <property type="match status" value="1"/>
</dbReference>
<evidence type="ECO:0000313" key="1">
    <source>
        <dbReference type="EMBL" id="PWB72988.1"/>
    </source>
</evidence>
<dbReference type="InterPro" id="IPR011330">
    <property type="entry name" value="Glyco_hydro/deAcase_b/a-brl"/>
</dbReference>